<comment type="cofactor">
    <cofactor evidence="7">
        <name>Mg(2+)</name>
        <dbReference type="ChEBI" id="CHEBI:18420"/>
    </cofactor>
    <text evidence="7">Binds 1 Mg(2+) ion per subunit.</text>
</comment>
<evidence type="ECO:0000256" key="3">
    <source>
        <dbReference type="ARBA" id="ARBA00022741"/>
    </source>
</evidence>
<dbReference type="AlphaFoldDB" id="T1DWI9"/>
<dbReference type="EMBL" id="BASD01000026">
    <property type="protein sequence ID" value="GAD19678.1"/>
    <property type="molecule type" value="Genomic_DNA"/>
</dbReference>
<dbReference type="Proteomes" id="UP000018143">
    <property type="component" value="Unassembled WGS sequence"/>
</dbReference>
<dbReference type="InterPro" id="IPR027417">
    <property type="entry name" value="P-loop_NTPase"/>
</dbReference>
<keyword evidence="9" id="KW-1185">Reference proteome</keyword>
<keyword evidence="7" id="KW-0479">Metal-binding</keyword>
<dbReference type="GO" id="GO:0005524">
    <property type="term" value="F:ATP binding"/>
    <property type="evidence" value="ECO:0007669"/>
    <property type="project" value="UniProtKB-UniRule"/>
</dbReference>
<keyword evidence="7" id="KW-0460">Magnesium</keyword>
<dbReference type="PANTHER" id="PTHR21087:SF16">
    <property type="entry name" value="SHIKIMATE KINASE 1, CHLOROPLASTIC"/>
    <property type="match status" value="1"/>
</dbReference>
<comment type="similarity">
    <text evidence="7">Belongs to the shikimate kinase family.</text>
</comment>
<dbReference type="GO" id="GO:0005829">
    <property type="term" value="C:cytosol"/>
    <property type="evidence" value="ECO:0007669"/>
    <property type="project" value="TreeGrafter"/>
</dbReference>
<dbReference type="PRINTS" id="PR01100">
    <property type="entry name" value="SHIKIMTKNASE"/>
</dbReference>
<dbReference type="PANTHER" id="PTHR21087">
    <property type="entry name" value="SHIKIMATE KINASE"/>
    <property type="match status" value="1"/>
</dbReference>
<feature type="binding site" evidence="7">
    <location>
        <position position="141"/>
    </location>
    <ligand>
        <name>substrate</name>
    </ligand>
</feature>
<keyword evidence="1 7" id="KW-0028">Amino-acid biosynthesis</keyword>
<dbReference type="CDD" id="cd00464">
    <property type="entry name" value="SK"/>
    <property type="match status" value="1"/>
</dbReference>
<name>T1DWI9_9HELI</name>
<evidence type="ECO:0000256" key="6">
    <source>
        <dbReference type="ARBA" id="ARBA00023141"/>
    </source>
</evidence>
<feature type="binding site" evidence="7">
    <location>
        <position position="66"/>
    </location>
    <ligand>
        <name>substrate</name>
    </ligand>
</feature>
<dbReference type="GO" id="GO:0009423">
    <property type="term" value="P:chorismate biosynthetic process"/>
    <property type="evidence" value="ECO:0007669"/>
    <property type="project" value="UniProtKB-UniRule"/>
</dbReference>
<comment type="catalytic activity">
    <reaction evidence="7">
        <text>shikimate + ATP = 3-phosphoshikimate + ADP + H(+)</text>
        <dbReference type="Rhea" id="RHEA:13121"/>
        <dbReference type="ChEBI" id="CHEBI:15378"/>
        <dbReference type="ChEBI" id="CHEBI:30616"/>
        <dbReference type="ChEBI" id="CHEBI:36208"/>
        <dbReference type="ChEBI" id="CHEBI:145989"/>
        <dbReference type="ChEBI" id="CHEBI:456216"/>
        <dbReference type="EC" id="2.7.1.71"/>
    </reaction>
</comment>
<organism evidence="8 9">
    <name type="scientific">Helicobacter fennelliae MRY12-0050</name>
    <dbReference type="NCBI Taxonomy" id="1325130"/>
    <lineage>
        <taxon>Bacteria</taxon>
        <taxon>Pseudomonadati</taxon>
        <taxon>Campylobacterota</taxon>
        <taxon>Epsilonproteobacteria</taxon>
        <taxon>Campylobacterales</taxon>
        <taxon>Helicobacteraceae</taxon>
        <taxon>Helicobacter</taxon>
    </lineage>
</organism>
<keyword evidence="3 7" id="KW-0547">Nucleotide-binding</keyword>
<evidence type="ECO:0000256" key="1">
    <source>
        <dbReference type="ARBA" id="ARBA00022605"/>
    </source>
</evidence>
<protein>
    <recommendedName>
        <fullName evidence="7">Shikimate kinase</fullName>
        <shortName evidence="7">SK</shortName>
        <ecNumber evidence="7">2.7.1.71</ecNumber>
    </recommendedName>
</protein>
<dbReference type="RefSeq" id="WP_023949188.1">
    <property type="nucleotide sequence ID" value="NZ_BASD01000026.1"/>
</dbReference>
<dbReference type="GO" id="GO:0004765">
    <property type="term" value="F:shikimate kinase activity"/>
    <property type="evidence" value="ECO:0007669"/>
    <property type="project" value="UniProtKB-UniRule"/>
</dbReference>
<reference evidence="8 9" key="1">
    <citation type="journal article" date="2013" name="Genome Announc.">
        <title>Draft Genome Sequence of Helicobacter fennelliae Strain MRY12-0050, Isolated from a Bacteremia Patient.</title>
        <authorList>
            <person name="Rimbara E."/>
            <person name="Matsui M."/>
            <person name="Mori S."/>
            <person name="Suzuki S."/>
            <person name="Suzuki M."/>
            <person name="Kim H."/>
            <person name="Sekizuka T."/>
            <person name="Kuroda M."/>
            <person name="Shibayama K."/>
        </authorList>
    </citation>
    <scope>NUCLEOTIDE SEQUENCE [LARGE SCALE GENOMIC DNA]</scope>
    <source>
        <strain evidence="8 9">MRY12-0050</strain>
    </source>
</reference>
<keyword evidence="2 7" id="KW-0808">Transferase</keyword>
<evidence type="ECO:0000256" key="5">
    <source>
        <dbReference type="ARBA" id="ARBA00022840"/>
    </source>
</evidence>
<dbReference type="STRING" id="1325130.HFN_0918"/>
<keyword evidence="6 7" id="KW-0057">Aromatic amino acid biosynthesis</keyword>
<feature type="binding site" evidence="7">
    <location>
        <position position="42"/>
    </location>
    <ligand>
        <name>substrate</name>
    </ligand>
</feature>
<keyword evidence="5 7" id="KW-0067">ATP-binding</keyword>
<comment type="caution">
    <text evidence="8">The sequence shown here is derived from an EMBL/GenBank/DDBJ whole genome shotgun (WGS) entry which is preliminary data.</text>
</comment>
<dbReference type="GO" id="GO:0000287">
    <property type="term" value="F:magnesium ion binding"/>
    <property type="evidence" value="ECO:0007669"/>
    <property type="project" value="UniProtKB-UniRule"/>
</dbReference>
<dbReference type="UniPathway" id="UPA00053">
    <property type="reaction ID" value="UER00088"/>
</dbReference>
<keyword evidence="4 7" id="KW-0418">Kinase</keyword>
<feature type="binding site" evidence="7">
    <location>
        <position position="24"/>
    </location>
    <ligand>
        <name>Mg(2+)</name>
        <dbReference type="ChEBI" id="CHEBI:18420"/>
    </ligand>
</feature>
<feature type="binding site" evidence="7">
    <location>
        <begin position="20"/>
        <end position="25"/>
    </location>
    <ligand>
        <name>ATP</name>
        <dbReference type="ChEBI" id="CHEBI:30616"/>
    </ligand>
</feature>
<keyword evidence="7" id="KW-0963">Cytoplasm</keyword>
<feature type="binding site" evidence="7">
    <location>
        <position position="89"/>
    </location>
    <ligand>
        <name>substrate</name>
    </ligand>
</feature>
<comment type="pathway">
    <text evidence="7">Metabolic intermediate biosynthesis; chorismate biosynthesis; chorismate from D-erythrose 4-phosphate and phosphoenolpyruvate: step 5/7.</text>
</comment>
<dbReference type="HAMAP" id="MF_00109">
    <property type="entry name" value="Shikimate_kinase"/>
    <property type="match status" value="1"/>
</dbReference>
<evidence type="ECO:0000256" key="4">
    <source>
        <dbReference type="ARBA" id="ARBA00022777"/>
    </source>
</evidence>
<gene>
    <name evidence="7" type="primary">aroK</name>
    <name evidence="8" type="ORF">HFN_0918</name>
</gene>
<dbReference type="eggNOG" id="COG0703">
    <property type="taxonomic scope" value="Bacteria"/>
</dbReference>
<proteinExistence type="inferred from homology"/>
<dbReference type="InterPro" id="IPR031322">
    <property type="entry name" value="Shikimate/glucono_kinase"/>
</dbReference>
<comment type="caution">
    <text evidence="7">Lacks conserved residue(s) required for the propagation of feature annotation.</text>
</comment>
<accession>T1DWI9</accession>
<evidence type="ECO:0000313" key="8">
    <source>
        <dbReference type="EMBL" id="GAD19678.1"/>
    </source>
</evidence>
<evidence type="ECO:0000313" key="9">
    <source>
        <dbReference type="Proteomes" id="UP000018143"/>
    </source>
</evidence>
<dbReference type="InterPro" id="IPR000623">
    <property type="entry name" value="Shikimate_kinase/TSH1"/>
</dbReference>
<dbReference type="EC" id="2.7.1.71" evidence="7"/>
<dbReference type="Gene3D" id="3.40.50.300">
    <property type="entry name" value="P-loop containing nucleotide triphosphate hydrolases"/>
    <property type="match status" value="1"/>
</dbReference>
<feature type="binding site" evidence="7">
    <location>
        <position position="125"/>
    </location>
    <ligand>
        <name>ATP</name>
        <dbReference type="ChEBI" id="CHEBI:30616"/>
    </ligand>
</feature>
<comment type="function">
    <text evidence="7">Catalyzes the specific phosphorylation of the 3-hydroxyl group of shikimic acid using ATP as a cosubstrate.</text>
</comment>
<evidence type="ECO:0000256" key="7">
    <source>
        <dbReference type="HAMAP-Rule" id="MF_00109"/>
    </source>
</evidence>
<comment type="subunit">
    <text evidence="7">Monomer.</text>
</comment>
<dbReference type="SUPFAM" id="SSF52540">
    <property type="entry name" value="P-loop containing nucleoside triphosphate hydrolases"/>
    <property type="match status" value="1"/>
</dbReference>
<dbReference type="GO" id="GO:0008652">
    <property type="term" value="P:amino acid biosynthetic process"/>
    <property type="evidence" value="ECO:0007669"/>
    <property type="project" value="UniProtKB-KW"/>
</dbReference>
<sequence length="175" mass="19458">MSSEKWCIMASNIVLIGFMGSGKSTIAGELAGLLDTFALDTDSIIQNSTNLKISEIFAKYGEKAFRAHESHLIHWLSLNVSNAIIATGGGMPIFNDVRPMGKIVYLCIGFEEITKRLTPKERAKRPLFGDKAKALELFHTRESIYKKTADIIINASKSPQEVCDEILHSFKPQIR</sequence>
<dbReference type="GO" id="GO:0009073">
    <property type="term" value="P:aromatic amino acid family biosynthetic process"/>
    <property type="evidence" value="ECO:0007669"/>
    <property type="project" value="UniProtKB-KW"/>
</dbReference>
<comment type="subcellular location">
    <subcellularLocation>
        <location evidence="7">Cytoplasm</location>
    </subcellularLocation>
</comment>
<evidence type="ECO:0000256" key="2">
    <source>
        <dbReference type="ARBA" id="ARBA00022679"/>
    </source>
</evidence>
<dbReference type="Pfam" id="PF01202">
    <property type="entry name" value="SKI"/>
    <property type="match status" value="1"/>
</dbReference>